<evidence type="ECO:0000256" key="4">
    <source>
        <dbReference type="ARBA" id="ARBA00023163"/>
    </source>
</evidence>
<organism evidence="6 7">
    <name type="scientific">Pedobacter cryoconitis</name>
    <dbReference type="NCBI Taxonomy" id="188932"/>
    <lineage>
        <taxon>Bacteria</taxon>
        <taxon>Pseudomonadati</taxon>
        <taxon>Bacteroidota</taxon>
        <taxon>Sphingobacteriia</taxon>
        <taxon>Sphingobacteriales</taxon>
        <taxon>Sphingobacteriaceae</taxon>
        <taxon>Pedobacter</taxon>
    </lineage>
</organism>
<name>A0A7W9E0F6_9SPHI</name>
<protein>
    <submittedName>
        <fullName evidence="6">LysR family transcriptional regulator for metE and metH</fullName>
    </submittedName>
</protein>
<dbReference type="GO" id="GO:0003700">
    <property type="term" value="F:DNA-binding transcription factor activity"/>
    <property type="evidence" value="ECO:0007669"/>
    <property type="project" value="InterPro"/>
</dbReference>
<dbReference type="EMBL" id="JACHCE010000004">
    <property type="protein sequence ID" value="MBB5637239.1"/>
    <property type="molecule type" value="Genomic_DNA"/>
</dbReference>
<proteinExistence type="inferred from homology"/>
<dbReference type="GO" id="GO:0000976">
    <property type="term" value="F:transcription cis-regulatory region binding"/>
    <property type="evidence" value="ECO:0007669"/>
    <property type="project" value="TreeGrafter"/>
</dbReference>
<gene>
    <name evidence="6" type="ORF">HDE68_003152</name>
</gene>
<accession>A0A7W9E0F6</accession>
<comment type="caution">
    <text evidence="6">The sequence shown here is derived from an EMBL/GenBank/DDBJ whole genome shotgun (WGS) entry which is preliminary data.</text>
</comment>
<dbReference type="SUPFAM" id="SSF46785">
    <property type="entry name" value="Winged helix' DNA-binding domain"/>
    <property type="match status" value="1"/>
</dbReference>
<dbReference type="PANTHER" id="PTHR30126">
    <property type="entry name" value="HTH-TYPE TRANSCRIPTIONAL REGULATOR"/>
    <property type="match status" value="1"/>
</dbReference>
<dbReference type="Gene3D" id="3.40.190.290">
    <property type="match status" value="1"/>
</dbReference>
<dbReference type="Pfam" id="PF03466">
    <property type="entry name" value="LysR_substrate"/>
    <property type="match status" value="1"/>
</dbReference>
<dbReference type="InterPro" id="IPR036390">
    <property type="entry name" value="WH_DNA-bd_sf"/>
</dbReference>
<dbReference type="AlphaFoldDB" id="A0A7W9E0F6"/>
<dbReference type="PANTHER" id="PTHR30126:SF25">
    <property type="entry name" value="HTH-TYPE TRANSCRIPTIONAL REGULATOR METR"/>
    <property type="match status" value="1"/>
</dbReference>
<comment type="similarity">
    <text evidence="1">Belongs to the LysR transcriptional regulatory family.</text>
</comment>
<evidence type="ECO:0000259" key="5">
    <source>
        <dbReference type="PROSITE" id="PS50931"/>
    </source>
</evidence>
<evidence type="ECO:0000256" key="3">
    <source>
        <dbReference type="ARBA" id="ARBA00023125"/>
    </source>
</evidence>
<feature type="domain" description="HTH lysR-type" evidence="5">
    <location>
        <begin position="1"/>
        <end position="58"/>
    </location>
</feature>
<keyword evidence="4" id="KW-0804">Transcription</keyword>
<dbReference type="InterPro" id="IPR005119">
    <property type="entry name" value="LysR_subst-bd"/>
</dbReference>
<evidence type="ECO:0000313" key="6">
    <source>
        <dbReference type="EMBL" id="MBB5637239.1"/>
    </source>
</evidence>
<evidence type="ECO:0000256" key="2">
    <source>
        <dbReference type="ARBA" id="ARBA00023015"/>
    </source>
</evidence>
<evidence type="ECO:0000256" key="1">
    <source>
        <dbReference type="ARBA" id="ARBA00009437"/>
    </source>
</evidence>
<keyword evidence="3" id="KW-0238">DNA-binding</keyword>
<dbReference type="RefSeq" id="WP_183883106.1">
    <property type="nucleotide sequence ID" value="NZ_JACHCE010000004.1"/>
</dbReference>
<dbReference type="Proteomes" id="UP000537204">
    <property type="component" value="Unassembled WGS sequence"/>
</dbReference>
<dbReference type="PROSITE" id="PS50931">
    <property type="entry name" value="HTH_LYSR"/>
    <property type="match status" value="1"/>
</dbReference>
<reference evidence="6 7" key="1">
    <citation type="submission" date="2020-08" db="EMBL/GenBank/DDBJ databases">
        <title>Genomic Encyclopedia of Type Strains, Phase IV (KMG-V): Genome sequencing to study the core and pangenomes of soil and plant-associated prokaryotes.</title>
        <authorList>
            <person name="Whitman W."/>
        </authorList>
    </citation>
    <scope>NUCLEOTIDE SEQUENCE [LARGE SCALE GENOMIC DNA]</scope>
    <source>
        <strain evidence="6 7">S3M1</strain>
    </source>
</reference>
<keyword evidence="2" id="KW-0805">Transcription regulation</keyword>
<sequence>MELRHLNLIKTIAEEKGITKSLGKLFLTQSAVSHQLKDIEERIGAKIFYRTKNQWLLTDEGKILYDSAVIILKELNSAMVKVNELREGYMGCLRIATECYTSYHWLPSFLSKMNILYPDLEVKIIIEATHKPLEKLLSNELDVAITSDPATDKSIRYIELFKDEVIAIVQKDNILARKKYLNAPDFSDQTLIIHSYPMETVTVYQHFLKGHQTQPKQVIAIPLTEVALEMVKTGMGIMTLPLWSLKPFVNSPELLQIKIGQKGLIRTHYAAIRHEDSSKKYILDFIENLKEELSNR</sequence>
<dbReference type="Pfam" id="PF00126">
    <property type="entry name" value="HTH_1"/>
    <property type="match status" value="1"/>
</dbReference>
<evidence type="ECO:0000313" key="7">
    <source>
        <dbReference type="Proteomes" id="UP000537204"/>
    </source>
</evidence>
<dbReference type="InterPro" id="IPR000847">
    <property type="entry name" value="LysR_HTH_N"/>
</dbReference>
<dbReference type="InterPro" id="IPR036388">
    <property type="entry name" value="WH-like_DNA-bd_sf"/>
</dbReference>
<dbReference type="Gene3D" id="1.10.10.10">
    <property type="entry name" value="Winged helix-like DNA-binding domain superfamily/Winged helix DNA-binding domain"/>
    <property type="match status" value="1"/>
</dbReference>
<dbReference type="SUPFAM" id="SSF53850">
    <property type="entry name" value="Periplasmic binding protein-like II"/>
    <property type="match status" value="1"/>
</dbReference>